<evidence type="ECO:0000313" key="8">
    <source>
        <dbReference type="EMBL" id="CAG5058104.1"/>
    </source>
</evidence>
<dbReference type="Proteomes" id="UP000691718">
    <property type="component" value="Unassembled WGS sequence"/>
</dbReference>
<comment type="subcellular location">
    <subcellularLocation>
        <location evidence="5">Secreted</location>
    </subcellularLocation>
</comment>
<comment type="subunit">
    <text evidence="1">Heterodimer of a B chain and an A chain linked by two disulfide bonds.</text>
</comment>
<name>A0A8S3Y9G8_PARAO</name>
<feature type="signal peptide" evidence="6">
    <location>
        <begin position="1"/>
        <end position="22"/>
    </location>
</feature>
<evidence type="ECO:0000256" key="4">
    <source>
        <dbReference type="ARBA" id="ARBA00023157"/>
    </source>
</evidence>
<dbReference type="InterPro" id="IPR016179">
    <property type="entry name" value="Insulin-like"/>
</dbReference>
<dbReference type="GO" id="GO:0005576">
    <property type="term" value="C:extracellular region"/>
    <property type="evidence" value="ECO:0007669"/>
    <property type="project" value="UniProtKB-SubCell"/>
</dbReference>
<gene>
    <name evidence="8" type="ORF">PAPOLLO_LOCUS27413</name>
</gene>
<keyword evidence="4" id="KW-1015">Disulfide bond</keyword>
<protein>
    <submittedName>
        <fullName evidence="8">(apollo) hypothetical protein</fullName>
    </submittedName>
</protein>
<feature type="chain" id="PRO_5035863215" evidence="6">
    <location>
        <begin position="23"/>
        <end position="129"/>
    </location>
</feature>
<evidence type="ECO:0000256" key="3">
    <source>
        <dbReference type="ARBA" id="ARBA00022729"/>
    </source>
</evidence>
<dbReference type="GO" id="GO:0005179">
    <property type="term" value="F:hormone activity"/>
    <property type="evidence" value="ECO:0007669"/>
    <property type="project" value="InterPro"/>
</dbReference>
<dbReference type="PANTHER" id="PTHR13647">
    <property type="entry name" value="INSULIN-LIKE PEPTIDE 2-RELATED"/>
    <property type="match status" value="1"/>
</dbReference>
<evidence type="ECO:0000313" key="9">
    <source>
        <dbReference type="Proteomes" id="UP000691718"/>
    </source>
</evidence>
<evidence type="ECO:0000259" key="7">
    <source>
        <dbReference type="SMART" id="SM00078"/>
    </source>
</evidence>
<dbReference type="AlphaFoldDB" id="A0A8S3Y9G8"/>
<dbReference type="InterPro" id="IPR022353">
    <property type="entry name" value="Insulin_CS"/>
</dbReference>
<comment type="similarity">
    <text evidence="5">Belongs to the insulin family.</text>
</comment>
<proteinExistence type="inferred from homology"/>
<evidence type="ECO:0000256" key="1">
    <source>
        <dbReference type="ARBA" id="ARBA00011207"/>
    </source>
</evidence>
<keyword evidence="9" id="KW-1185">Reference proteome</keyword>
<sequence>MMKFQQTLVFITFVTMVSVCCGHIGGGISFQDVNPQVYCGRSLARALALLCFDEGGYDKRSEAHEPKGTMYGQFLLPYLKDQEVQLSLPWMSSNKARSMSLPSRGKRYPGVVNECCDKPCSINELLTYC</sequence>
<feature type="domain" description="Insulin-like" evidence="7">
    <location>
        <begin position="36"/>
        <end position="129"/>
    </location>
</feature>
<reference evidence="8" key="1">
    <citation type="submission" date="2021-04" db="EMBL/GenBank/DDBJ databases">
        <authorList>
            <person name="Tunstrom K."/>
        </authorList>
    </citation>
    <scope>NUCLEOTIDE SEQUENCE</scope>
</reference>
<dbReference type="OrthoDB" id="6330326at2759"/>
<keyword evidence="2" id="KW-0165">Cleavage on pair of basic residues</keyword>
<dbReference type="CDD" id="cd04366">
    <property type="entry name" value="IlGF_insulin_bombyxin_like"/>
    <property type="match status" value="1"/>
</dbReference>
<accession>A0A8S3Y9G8</accession>
<dbReference type="PANTHER" id="PTHR13647:SF4">
    <property type="entry name" value="INSULIN-LIKE PEPTIDE 1-RELATED"/>
    <property type="match status" value="1"/>
</dbReference>
<dbReference type="EMBL" id="CAJQZP010001656">
    <property type="protein sequence ID" value="CAG5058104.1"/>
    <property type="molecule type" value="Genomic_DNA"/>
</dbReference>
<keyword evidence="3 6" id="KW-0732">Signal</keyword>
<comment type="caution">
    <text evidence="8">The sequence shown here is derived from an EMBL/GenBank/DDBJ whole genome shotgun (WGS) entry which is preliminary data.</text>
</comment>
<evidence type="ECO:0000256" key="6">
    <source>
        <dbReference type="SAM" id="SignalP"/>
    </source>
</evidence>
<evidence type="ECO:0000256" key="5">
    <source>
        <dbReference type="RuleBase" id="RU000406"/>
    </source>
</evidence>
<organism evidence="8 9">
    <name type="scientific">Parnassius apollo</name>
    <name type="common">Apollo butterfly</name>
    <name type="synonym">Papilio apollo</name>
    <dbReference type="NCBI Taxonomy" id="110799"/>
    <lineage>
        <taxon>Eukaryota</taxon>
        <taxon>Metazoa</taxon>
        <taxon>Ecdysozoa</taxon>
        <taxon>Arthropoda</taxon>
        <taxon>Hexapoda</taxon>
        <taxon>Insecta</taxon>
        <taxon>Pterygota</taxon>
        <taxon>Neoptera</taxon>
        <taxon>Endopterygota</taxon>
        <taxon>Lepidoptera</taxon>
        <taxon>Glossata</taxon>
        <taxon>Ditrysia</taxon>
        <taxon>Papilionoidea</taxon>
        <taxon>Papilionidae</taxon>
        <taxon>Parnassiinae</taxon>
        <taxon>Parnassini</taxon>
        <taxon>Parnassius</taxon>
        <taxon>Parnassius</taxon>
    </lineage>
</organism>
<dbReference type="PROSITE" id="PS00262">
    <property type="entry name" value="INSULIN"/>
    <property type="match status" value="1"/>
</dbReference>
<keyword evidence="5" id="KW-0964">Secreted</keyword>
<evidence type="ECO:0000256" key="2">
    <source>
        <dbReference type="ARBA" id="ARBA00022685"/>
    </source>
</evidence>
<dbReference type="SMART" id="SM00078">
    <property type="entry name" value="IlGF"/>
    <property type="match status" value="1"/>
</dbReference>
<dbReference type="Pfam" id="PF00049">
    <property type="entry name" value="Insulin"/>
    <property type="match status" value="1"/>
</dbReference>